<proteinExistence type="predicted"/>
<gene>
    <name evidence="3" type="ORF">OBE_03759</name>
</gene>
<evidence type="ECO:0000256" key="1">
    <source>
        <dbReference type="ARBA" id="ARBA00023172"/>
    </source>
</evidence>
<dbReference type="GO" id="GO:0006310">
    <property type="term" value="P:DNA recombination"/>
    <property type="evidence" value="ECO:0007669"/>
    <property type="project" value="UniProtKB-KW"/>
</dbReference>
<dbReference type="GO" id="GO:0003677">
    <property type="term" value="F:DNA binding"/>
    <property type="evidence" value="ECO:0007669"/>
    <property type="project" value="InterPro"/>
</dbReference>
<dbReference type="PANTHER" id="PTHR30349">
    <property type="entry name" value="PHAGE INTEGRASE-RELATED"/>
    <property type="match status" value="1"/>
</dbReference>
<dbReference type="Pfam" id="PF00589">
    <property type="entry name" value="Phage_integrase"/>
    <property type="match status" value="1"/>
</dbReference>
<dbReference type="SUPFAM" id="SSF56349">
    <property type="entry name" value="DNA breaking-rejoining enzymes"/>
    <property type="match status" value="1"/>
</dbReference>
<evidence type="ECO:0000259" key="2">
    <source>
        <dbReference type="PROSITE" id="PS51898"/>
    </source>
</evidence>
<dbReference type="Pfam" id="PF21983">
    <property type="entry name" value="NikA-like"/>
    <property type="match status" value="1"/>
</dbReference>
<dbReference type="CDD" id="cd01189">
    <property type="entry name" value="INT_ICEBs1_C_like"/>
    <property type="match status" value="1"/>
</dbReference>
<protein>
    <submittedName>
        <fullName evidence="3">Phage integrase</fullName>
    </submittedName>
</protein>
<accession>K1TC41</accession>
<dbReference type="Gene3D" id="1.10.443.10">
    <property type="entry name" value="Intergrase catalytic core"/>
    <property type="match status" value="1"/>
</dbReference>
<name>K1TC41_9ZZZZ</name>
<dbReference type="PROSITE" id="PS51898">
    <property type="entry name" value="TYR_RECOMBINASE"/>
    <property type="match status" value="1"/>
</dbReference>
<dbReference type="InterPro" id="IPR013762">
    <property type="entry name" value="Integrase-like_cat_sf"/>
</dbReference>
<comment type="caution">
    <text evidence="3">The sequence shown here is derived from an EMBL/GenBank/DDBJ whole genome shotgun (WGS) entry which is preliminary data.</text>
</comment>
<feature type="non-terminal residue" evidence="3">
    <location>
        <position position="227"/>
    </location>
</feature>
<keyword evidence="1" id="KW-0233">DNA recombination</keyword>
<feature type="domain" description="Tyr recombinase" evidence="2">
    <location>
        <begin position="1"/>
        <end position="158"/>
    </location>
</feature>
<evidence type="ECO:0000313" key="3">
    <source>
        <dbReference type="EMBL" id="EKC70702.1"/>
    </source>
</evidence>
<dbReference type="AlphaFoldDB" id="K1TC41"/>
<reference evidence="3" key="1">
    <citation type="journal article" date="2013" name="Environ. Microbiol.">
        <title>Microbiota from the distal guts of lean and obese adolescents exhibit partial functional redundancy besides clear differences in community structure.</title>
        <authorList>
            <person name="Ferrer M."/>
            <person name="Ruiz A."/>
            <person name="Lanza F."/>
            <person name="Haange S.B."/>
            <person name="Oberbach A."/>
            <person name="Till H."/>
            <person name="Bargiela R."/>
            <person name="Campoy C."/>
            <person name="Segura M.T."/>
            <person name="Richter M."/>
            <person name="von Bergen M."/>
            <person name="Seifert J."/>
            <person name="Suarez A."/>
        </authorList>
    </citation>
    <scope>NUCLEOTIDE SEQUENCE</scope>
</reference>
<sequence length="227" mass="26924">MLYWTGIRVGELLALTASDFDFKSGTVTINKSYQRLHREDVVTPPKTEKSNRTIKMPQFLCDEMQEYLKMFYSPNDGDRIFPISKSYLHHEMDRGSKAASVKRIRIHDLRHSHVSLLINQGYQAAAIADRVGHETVEITEDIHIYIRQNKTKWRIHLMNYGRRENNMSLKNKDEHNRWRSKTVAFRVSPEEWEQIERYVQLSGLTKQDYITRRLNKQRGCRSRQPKS</sequence>
<dbReference type="InterPro" id="IPR053842">
    <property type="entry name" value="NikA-like"/>
</dbReference>
<dbReference type="PANTHER" id="PTHR30349:SF64">
    <property type="entry name" value="PROPHAGE INTEGRASE INTD-RELATED"/>
    <property type="match status" value="1"/>
</dbReference>
<dbReference type="InterPro" id="IPR050090">
    <property type="entry name" value="Tyrosine_recombinase_XerCD"/>
</dbReference>
<dbReference type="GO" id="GO:0015074">
    <property type="term" value="P:DNA integration"/>
    <property type="evidence" value="ECO:0007669"/>
    <property type="project" value="InterPro"/>
</dbReference>
<dbReference type="EMBL" id="AJWZ01002533">
    <property type="protein sequence ID" value="EKC70702.1"/>
    <property type="molecule type" value="Genomic_DNA"/>
</dbReference>
<organism evidence="3">
    <name type="scientific">human gut metagenome</name>
    <dbReference type="NCBI Taxonomy" id="408170"/>
    <lineage>
        <taxon>unclassified sequences</taxon>
        <taxon>metagenomes</taxon>
        <taxon>organismal metagenomes</taxon>
    </lineage>
</organism>
<dbReference type="InterPro" id="IPR002104">
    <property type="entry name" value="Integrase_catalytic"/>
</dbReference>
<dbReference type="InterPro" id="IPR011010">
    <property type="entry name" value="DNA_brk_join_enz"/>
</dbReference>